<dbReference type="InterPro" id="IPR045340">
    <property type="entry name" value="DUF6533"/>
</dbReference>
<proteinExistence type="predicted"/>
<comment type="caution">
    <text evidence="3">The sequence shown here is derived from an EMBL/GenBank/DDBJ whole genome shotgun (WGS) entry which is preliminary data.</text>
</comment>
<keyword evidence="4" id="KW-1185">Reference proteome</keyword>
<reference evidence="3 4" key="1">
    <citation type="submission" date="2019-02" db="EMBL/GenBank/DDBJ databases">
        <title>Genome sequencing of the rare red list fungi Phellinidium pouzarii.</title>
        <authorList>
            <person name="Buettner E."/>
            <person name="Kellner H."/>
        </authorList>
    </citation>
    <scope>NUCLEOTIDE SEQUENCE [LARGE SCALE GENOMIC DNA]</scope>
    <source>
        <strain evidence="3 4">DSM 108285</strain>
    </source>
</reference>
<feature type="transmembrane region" description="Helical" evidence="1">
    <location>
        <begin position="104"/>
        <end position="122"/>
    </location>
</feature>
<keyword evidence="1" id="KW-0472">Membrane</keyword>
<feature type="transmembrane region" description="Helical" evidence="1">
    <location>
        <begin position="129"/>
        <end position="147"/>
    </location>
</feature>
<feature type="transmembrane region" description="Helical" evidence="1">
    <location>
        <begin position="167"/>
        <end position="187"/>
    </location>
</feature>
<protein>
    <recommendedName>
        <fullName evidence="2">DUF6533 domain-containing protein</fullName>
    </recommendedName>
</protein>
<dbReference type="AlphaFoldDB" id="A0A4S4LDG4"/>
<feature type="transmembrane region" description="Helical" evidence="1">
    <location>
        <begin position="207"/>
        <end position="228"/>
    </location>
</feature>
<keyword evidence="1" id="KW-0812">Transmembrane</keyword>
<evidence type="ECO:0000313" key="3">
    <source>
        <dbReference type="EMBL" id="THH09098.1"/>
    </source>
</evidence>
<evidence type="ECO:0000256" key="1">
    <source>
        <dbReference type="SAM" id="Phobius"/>
    </source>
</evidence>
<dbReference type="Proteomes" id="UP000308199">
    <property type="component" value="Unassembled WGS sequence"/>
</dbReference>
<organism evidence="3 4">
    <name type="scientific">Phellinidium pouzarii</name>
    <dbReference type="NCBI Taxonomy" id="167371"/>
    <lineage>
        <taxon>Eukaryota</taxon>
        <taxon>Fungi</taxon>
        <taxon>Dikarya</taxon>
        <taxon>Basidiomycota</taxon>
        <taxon>Agaricomycotina</taxon>
        <taxon>Agaricomycetes</taxon>
        <taxon>Hymenochaetales</taxon>
        <taxon>Hymenochaetaceae</taxon>
        <taxon>Phellinidium</taxon>
    </lineage>
</organism>
<gene>
    <name evidence="3" type="ORF">EW145_g2243</name>
</gene>
<dbReference type="EMBL" id="SGPK01000075">
    <property type="protein sequence ID" value="THH09098.1"/>
    <property type="molecule type" value="Genomic_DNA"/>
</dbReference>
<feature type="domain" description="DUF6533" evidence="2">
    <location>
        <begin position="33"/>
        <end position="75"/>
    </location>
</feature>
<name>A0A4S4LDG4_9AGAM</name>
<dbReference type="Pfam" id="PF20151">
    <property type="entry name" value="DUF6533"/>
    <property type="match status" value="1"/>
</dbReference>
<dbReference type="OrthoDB" id="3257416at2759"/>
<evidence type="ECO:0000313" key="4">
    <source>
        <dbReference type="Proteomes" id="UP000308199"/>
    </source>
</evidence>
<keyword evidence="1" id="KW-1133">Transmembrane helix</keyword>
<accession>A0A4S4LDG4</accession>
<sequence length="303" mass="33553">MASLNQLELLALFNDLSISNYTLGPSHFKLHNIATYALLTYDYLLTFSEEKRLVWSSRLSIVKIAFTLNRYLPFVTLPTVFLFADPTMQDICFHATRAFSSLNLASYFIAEFILYFRAYAVWGGDRKLSIILLGGYMALLASSGYFATRFIWNIKAAGCTLTFNGQLDWPAYIALLVSETFAMVVLISKALEGSVSVTMKRIVADGVVYYLLTLASTITNILVLRLASPTLCNFLLATQAVLHSIICNHLLLRIRGACTPVVTFTSALSGITFAHNLVQNRSIQALPGDSSLNELRSNDVGLD</sequence>
<evidence type="ECO:0000259" key="2">
    <source>
        <dbReference type="Pfam" id="PF20151"/>
    </source>
</evidence>